<feature type="domain" description="Outer membrane channel protein CpnT-like N-terminal" evidence="2">
    <location>
        <begin position="8"/>
        <end position="141"/>
    </location>
</feature>
<keyword evidence="1" id="KW-0812">Transmembrane</keyword>
<evidence type="ECO:0000313" key="3">
    <source>
        <dbReference type="EMBL" id="AQP47660.1"/>
    </source>
</evidence>
<protein>
    <recommendedName>
        <fullName evidence="2">Outer membrane channel protein CpnT-like N-terminal domain-containing protein</fullName>
    </recommendedName>
</protein>
<evidence type="ECO:0000313" key="4">
    <source>
        <dbReference type="Proteomes" id="UP000188145"/>
    </source>
</evidence>
<sequence length="159" mass="16282">MAMMLPGWLTEALQYLGYNWPSSNEDILRANAAAFRDAGREADSIIGDIEAAMAHIQSNNAGEASGAFLGYMRGDDSNLSSLRDFSGASTIIAGGFDVASGLVVAFKVAVIGQLVILAAAIAAAIASFGLASGAAVAAREAARRAINAALELAMQELMG</sequence>
<keyword evidence="1" id="KW-1133">Transmembrane helix</keyword>
<evidence type="ECO:0000256" key="1">
    <source>
        <dbReference type="SAM" id="Phobius"/>
    </source>
</evidence>
<proteinExistence type="predicted"/>
<dbReference type="InterPro" id="IPR057746">
    <property type="entry name" value="CpnT-like_N"/>
</dbReference>
<dbReference type="KEGG" id="tes:BW730_09305"/>
<reference evidence="4" key="1">
    <citation type="submission" date="2017-02" db="EMBL/GenBank/DDBJ databases">
        <title>Tessaracoccus aquaemaris sp. nov., isolated from the intestine of a Korean rockfish, Sebastes schlegelii, in a marine aquaculture pond.</title>
        <authorList>
            <person name="Tak E.J."/>
            <person name="Bae J.-W."/>
        </authorList>
    </citation>
    <scope>NUCLEOTIDE SEQUENCE [LARGE SCALE GENOMIC DNA]</scope>
    <source>
        <strain evidence="4">NSG39</strain>
    </source>
</reference>
<dbReference type="STRING" id="1332264.BW730_09305"/>
<dbReference type="AlphaFoldDB" id="A0A1Q2CNM6"/>
<dbReference type="EMBL" id="CP019606">
    <property type="protein sequence ID" value="AQP47660.1"/>
    <property type="molecule type" value="Genomic_DNA"/>
</dbReference>
<organism evidence="3 4">
    <name type="scientific">Tessaracoccus aquimaris</name>
    <dbReference type="NCBI Taxonomy" id="1332264"/>
    <lineage>
        <taxon>Bacteria</taxon>
        <taxon>Bacillati</taxon>
        <taxon>Actinomycetota</taxon>
        <taxon>Actinomycetes</taxon>
        <taxon>Propionibacteriales</taxon>
        <taxon>Propionibacteriaceae</taxon>
        <taxon>Tessaracoccus</taxon>
    </lineage>
</organism>
<dbReference type="OrthoDB" id="3728804at2"/>
<name>A0A1Q2CNM6_9ACTN</name>
<dbReference type="Proteomes" id="UP000188145">
    <property type="component" value="Chromosome"/>
</dbReference>
<feature type="transmembrane region" description="Helical" evidence="1">
    <location>
        <begin position="114"/>
        <end position="138"/>
    </location>
</feature>
<dbReference type="RefSeq" id="WP_077685989.1">
    <property type="nucleotide sequence ID" value="NZ_CP019606.1"/>
</dbReference>
<gene>
    <name evidence="3" type="ORF">BW730_09305</name>
</gene>
<accession>A0A1Q2CNM6</accession>
<dbReference type="Pfam" id="PF25547">
    <property type="entry name" value="WXG100_2"/>
    <property type="match status" value="1"/>
</dbReference>
<keyword evidence="4" id="KW-1185">Reference proteome</keyword>
<evidence type="ECO:0000259" key="2">
    <source>
        <dbReference type="Pfam" id="PF25547"/>
    </source>
</evidence>
<keyword evidence="1" id="KW-0472">Membrane</keyword>